<comment type="caution">
    <text evidence="1">The sequence shown here is derived from an EMBL/GenBank/DDBJ whole genome shotgun (WGS) entry which is preliminary data.</text>
</comment>
<evidence type="ECO:0000313" key="1">
    <source>
        <dbReference type="EMBL" id="MCE4554594.1"/>
    </source>
</evidence>
<evidence type="ECO:0000313" key="2">
    <source>
        <dbReference type="Proteomes" id="UP001200741"/>
    </source>
</evidence>
<dbReference type="Pfam" id="PF09694">
    <property type="entry name" value="Gcw_chp"/>
    <property type="match status" value="1"/>
</dbReference>
<organism evidence="1 2">
    <name type="scientific">Pelomonas cellulosilytica</name>
    <dbReference type="NCBI Taxonomy" id="2906762"/>
    <lineage>
        <taxon>Bacteria</taxon>
        <taxon>Pseudomonadati</taxon>
        <taxon>Pseudomonadota</taxon>
        <taxon>Betaproteobacteria</taxon>
        <taxon>Burkholderiales</taxon>
        <taxon>Sphaerotilaceae</taxon>
        <taxon>Roseateles</taxon>
    </lineage>
</organism>
<evidence type="ECO:0008006" key="3">
    <source>
        <dbReference type="Google" id="ProtNLM"/>
    </source>
</evidence>
<dbReference type="Proteomes" id="UP001200741">
    <property type="component" value="Unassembled WGS sequence"/>
</dbReference>
<sequence length="225" mass="24412">MAWAAATLAGAAHADVGGSLSLQTDARDRGMSYSDGRPTAQFGLSWDDSVGWYAGASLAQARFTERRAGWLRLYGGQVLPVSAALQGEWGVLAHRFQNVSRYDFVEAYAGLLAERWNLRVYASPDYYGVGRRSVYGEVNLRWPVLAPVAVFGHVGVLRGFGHAALPLYTEPHGPVRIDIRAGLSWPWGDVGEWQLAAVSASRGGPYTWTDGSPRHAITLGFTVAF</sequence>
<protein>
    <recommendedName>
        <fullName evidence="3">Cellulose biosynthesis protein BcsS</fullName>
    </recommendedName>
</protein>
<dbReference type="InterPro" id="IPR010239">
    <property type="entry name" value="CHP02001"/>
</dbReference>
<dbReference type="EMBL" id="JAJTWU010000003">
    <property type="protein sequence ID" value="MCE4554594.1"/>
    <property type="molecule type" value="Genomic_DNA"/>
</dbReference>
<dbReference type="RefSeq" id="WP_233371603.1">
    <property type="nucleotide sequence ID" value="NZ_JAJTWU010000003.1"/>
</dbReference>
<reference evidence="1 2" key="1">
    <citation type="submission" date="2021-12" db="EMBL/GenBank/DDBJ databases">
        <title>Genome seq of P8.</title>
        <authorList>
            <person name="Seo T."/>
        </authorList>
    </citation>
    <scope>NUCLEOTIDE SEQUENCE [LARGE SCALE GENOMIC DNA]</scope>
    <source>
        <strain evidence="1 2">P8</strain>
    </source>
</reference>
<proteinExistence type="predicted"/>
<keyword evidence="2" id="KW-1185">Reference proteome</keyword>
<accession>A0ABS8XV47</accession>
<gene>
    <name evidence="1" type="ORF">LXT13_09100</name>
</gene>
<name>A0ABS8XV47_9BURK</name>